<dbReference type="GO" id="GO:0051287">
    <property type="term" value="F:NAD binding"/>
    <property type="evidence" value="ECO:0007669"/>
    <property type="project" value="InterPro"/>
</dbReference>
<dbReference type="InterPro" id="IPR036291">
    <property type="entry name" value="NAD(P)-bd_dom_sf"/>
</dbReference>
<feature type="domain" description="D-isomer specific 2-hydroxyacid dehydrogenase catalytic" evidence="5">
    <location>
        <begin position="7"/>
        <end position="321"/>
    </location>
</feature>
<dbReference type="SUPFAM" id="SSF52283">
    <property type="entry name" value="Formate/glycerate dehydrogenase catalytic domain-like"/>
    <property type="match status" value="1"/>
</dbReference>
<dbReference type="GO" id="GO:0030267">
    <property type="term" value="F:glyoxylate reductase (NADPH) activity"/>
    <property type="evidence" value="ECO:0007669"/>
    <property type="project" value="TreeGrafter"/>
</dbReference>
<evidence type="ECO:0000256" key="2">
    <source>
        <dbReference type="ARBA" id="ARBA00023002"/>
    </source>
</evidence>
<protein>
    <submittedName>
        <fullName evidence="7">Lactate dehydrogenase</fullName>
    </submittedName>
</protein>
<evidence type="ECO:0000256" key="1">
    <source>
        <dbReference type="ARBA" id="ARBA00005854"/>
    </source>
</evidence>
<accession>A0A1G9T7N2</accession>
<dbReference type="Pfam" id="PF02826">
    <property type="entry name" value="2-Hacid_dh_C"/>
    <property type="match status" value="1"/>
</dbReference>
<keyword evidence="3" id="KW-0520">NAD</keyword>
<evidence type="ECO:0000256" key="4">
    <source>
        <dbReference type="RuleBase" id="RU003719"/>
    </source>
</evidence>
<dbReference type="EMBL" id="FNGO01000035">
    <property type="protein sequence ID" value="SDM43691.1"/>
    <property type="molecule type" value="Genomic_DNA"/>
</dbReference>
<dbReference type="SUPFAM" id="SSF51735">
    <property type="entry name" value="NAD(P)-binding Rossmann-fold domains"/>
    <property type="match status" value="1"/>
</dbReference>
<dbReference type="InterPro" id="IPR006140">
    <property type="entry name" value="D-isomer_DH_NAD-bd"/>
</dbReference>
<dbReference type="Proteomes" id="UP000199476">
    <property type="component" value="Unassembled WGS sequence"/>
</dbReference>
<dbReference type="OrthoDB" id="9805416at2"/>
<evidence type="ECO:0000313" key="7">
    <source>
        <dbReference type="EMBL" id="SDM43691.1"/>
    </source>
</evidence>
<reference evidence="7 8" key="1">
    <citation type="submission" date="2016-10" db="EMBL/GenBank/DDBJ databases">
        <authorList>
            <person name="de Groot N.N."/>
        </authorList>
    </citation>
    <scope>NUCLEOTIDE SEQUENCE [LARGE SCALE GENOMIC DNA]</scope>
    <source>
        <strain evidence="7 8">SLAS-1</strain>
    </source>
</reference>
<dbReference type="InterPro" id="IPR050223">
    <property type="entry name" value="D-isomer_2-hydroxyacid_DH"/>
</dbReference>
<dbReference type="CDD" id="cd05301">
    <property type="entry name" value="GDH"/>
    <property type="match status" value="1"/>
</dbReference>
<evidence type="ECO:0000256" key="3">
    <source>
        <dbReference type="ARBA" id="ARBA00023027"/>
    </source>
</evidence>
<gene>
    <name evidence="7" type="ORF">SAMN04488692_13512</name>
</gene>
<comment type="similarity">
    <text evidence="1 4">Belongs to the D-isomer specific 2-hydroxyacid dehydrogenase family.</text>
</comment>
<name>A0A1G9T7N2_9FIRM</name>
<evidence type="ECO:0000259" key="5">
    <source>
        <dbReference type="Pfam" id="PF00389"/>
    </source>
</evidence>
<dbReference type="InterPro" id="IPR029752">
    <property type="entry name" value="D-isomer_DH_CS1"/>
</dbReference>
<keyword evidence="2 4" id="KW-0560">Oxidoreductase</keyword>
<organism evidence="7 8">
    <name type="scientific">Halarsenatibacter silvermanii</name>
    <dbReference type="NCBI Taxonomy" id="321763"/>
    <lineage>
        <taxon>Bacteria</taxon>
        <taxon>Bacillati</taxon>
        <taxon>Bacillota</taxon>
        <taxon>Clostridia</taxon>
        <taxon>Halanaerobiales</taxon>
        <taxon>Halarsenatibacteraceae</taxon>
        <taxon>Halarsenatibacter</taxon>
    </lineage>
</organism>
<dbReference type="InterPro" id="IPR006139">
    <property type="entry name" value="D-isomer_2_OHA_DH_cat_dom"/>
</dbReference>
<dbReference type="Gene3D" id="3.40.50.720">
    <property type="entry name" value="NAD(P)-binding Rossmann-like Domain"/>
    <property type="match status" value="2"/>
</dbReference>
<evidence type="ECO:0000313" key="8">
    <source>
        <dbReference type="Proteomes" id="UP000199476"/>
    </source>
</evidence>
<proteinExistence type="inferred from homology"/>
<dbReference type="PROSITE" id="PS00671">
    <property type="entry name" value="D_2_HYDROXYACID_DH_3"/>
    <property type="match status" value="1"/>
</dbReference>
<feature type="domain" description="D-isomer specific 2-hydroxyacid dehydrogenase NAD-binding" evidence="6">
    <location>
        <begin position="112"/>
        <end position="289"/>
    </location>
</feature>
<dbReference type="Pfam" id="PF00389">
    <property type="entry name" value="2-Hacid_dh"/>
    <property type="match status" value="1"/>
</dbReference>
<dbReference type="PANTHER" id="PTHR10996">
    <property type="entry name" value="2-HYDROXYACID DEHYDROGENASE-RELATED"/>
    <property type="match status" value="1"/>
</dbReference>
<dbReference type="GO" id="GO:0005829">
    <property type="term" value="C:cytosol"/>
    <property type="evidence" value="ECO:0007669"/>
    <property type="project" value="TreeGrafter"/>
</dbReference>
<dbReference type="InterPro" id="IPR029753">
    <property type="entry name" value="D-isomer_DH_CS"/>
</dbReference>
<dbReference type="PANTHER" id="PTHR10996:SF257">
    <property type="entry name" value="GLYOXYLATE REDUCTASE 1"/>
    <property type="match status" value="1"/>
</dbReference>
<sequence>MDEKPRVYVTRELPERALEKIDAECSMEVNPHDRALTRGELEKAVQNIDGLLCLLTDNIDEKLLELNPDLKVIANYAVGYDNIDVSACTERGIPVTNTPGVLTETTADLTWALLMAVARRVVEADRFTRAGHFEEWGPMLMLGQEVNGSTLGVIGLGRIGRAVARRAAAGFDMEVKYFDHSRNKNFENKYGLKKSSLEEILQASDFITLHVPLTPETEGMIGEKELKMMKKTACLINTSRGAVIDEKALLQAIRDDEIAGAGLDVYEDEPKLTPGLERESKIVILPHIGSASVKARTKMGLMAAENLLAGLKGEEIPNIVNPEALS</sequence>
<dbReference type="STRING" id="321763.SAMN04488692_13512"/>
<dbReference type="RefSeq" id="WP_089762205.1">
    <property type="nucleotide sequence ID" value="NZ_FNGO01000035.1"/>
</dbReference>
<dbReference type="PROSITE" id="PS00065">
    <property type="entry name" value="D_2_HYDROXYACID_DH_1"/>
    <property type="match status" value="1"/>
</dbReference>
<dbReference type="GO" id="GO:0016618">
    <property type="term" value="F:hydroxypyruvate reductase [NAD(P)H] activity"/>
    <property type="evidence" value="ECO:0007669"/>
    <property type="project" value="TreeGrafter"/>
</dbReference>
<evidence type="ECO:0000259" key="6">
    <source>
        <dbReference type="Pfam" id="PF02826"/>
    </source>
</evidence>
<dbReference type="PROSITE" id="PS00670">
    <property type="entry name" value="D_2_HYDROXYACID_DH_2"/>
    <property type="match status" value="1"/>
</dbReference>
<dbReference type="FunFam" id="3.40.50.720:FF:000203">
    <property type="entry name" value="D-3-phosphoglycerate dehydrogenase (SerA)"/>
    <property type="match status" value="1"/>
</dbReference>
<dbReference type="AlphaFoldDB" id="A0A1G9T7N2"/>
<keyword evidence="8" id="KW-1185">Reference proteome</keyword>